<dbReference type="Gene3D" id="3.40.710.10">
    <property type="entry name" value="DD-peptidase/beta-lactamase superfamily"/>
    <property type="match status" value="1"/>
</dbReference>
<feature type="domain" description="Peptidase S12 Pab87-related C-terminal" evidence="4">
    <location>
        <begin position="410"/>
        <end position="506"/>
    </location>
</feature>
<feature type="compositionally biased region" description="Polar residues" evidence="1">
    <location>
        <begin position="406"/>
        <end position="416"/>
    </location>
</feature>
<gene>
    <name evidence="5" type="ORF">ABIC75_001922</name>
</gene>
<reference evidence="5 6" key="1">
    <citation type="submission" date="2024-06" db="EMBL/GenBank/DDBJ databases">
        <title>Sorghum-associated microbial communities from plants grown in Nebraska, USA.</title>
        <authorList>
            <person name="Schachtman D."/>
        </authorList>
    </citation>
    <scope>NUCLEOTIDE SEQUENCE [LARGE SCALE GENOMIC DNA]</scope>
    <source>
        <strain evidence="5 6">1073</strain>
    </source>
</reference>
<evidence type="ECO:0000313" key="5">
    <source>
        <dbReference type="EMBL" id="MET3652200.1"/>
    </source>
</evidence>
<dbReference type="InterPro" id="IPR001466">
    <property type="entry name" value="Beta-lactam-related"/>
</dbReference>
<evidence type="ECO:0000256" key="2">
    <source>
        <dbReference type="SAM" id="SignalP"/>
    </source>
</evidence>
<dbReference type="Pfam" id="PF00144">
    <property type="entry name" value="Beta-lactamase"/>
    <property type="match status" value="1"/>
</dbReference>
<name>A0ABV2JTN6_9GAMM</name>
<accession>A0ABV2JTN6</accession>
<dbReference type="PANTHER" id="PTHR46825:SF15">
    <property type="entry name" value="BETA-LACTAMASE-RELATED DOMAIN-CONTAINING PROTEIN"/>
    <property type="match status" value="1"/>
</dbReference>
<feature type="domain" description="Beta-lactamase-related" evidence="3">
    <location>
        <begin position="29"/>
        <end position="365"/>
    </location>
</feature>
<dbReference type="PANTHER" id="PTHR46825">
    <property type="entry name" value="D-ALANYL-D-ALANINE-CARBOXYPEPTIDASE/ENDOPEPTIDASE AMPH"/>
    <property type="match status" value="1"/>
</dbReference>
<protein>
    <submittedName>
        <fullName evidence="5">CubicO group peptidase (Beta-lactamase class C family)</fullName>
    </submittedName>
</protein>
<dbReference type="InterPro" id="IPR021860">
    <property type="entry name" value="Peptidase_S12_Pab87-rel_C"/>
</dbReference>
<keyword evidence="6" id="KW-1185">Reference proteome</keyword>
<feature type="region of interest" description="Disordered" evidence="1">
    <location>
        <begin position="397"/>
        <end position="416"/>
    </location>
</feature>
<evidence type="ECO:0000313" key="6">
    <source>
        <dbReference type="Proteomes" id="UP001549184"/>
    </source>
</evidence>
<dbReference type="InterPro" id="IPR012338">
    <property type="entry name" value="Beta-lactam/transpept-like"/>
</dbReference>
<dbReference type="Proteomes" id="UP001549184">
    <property type="component" value="Unassembled WGS sequence"/>
</dbReference>
<proteinExistence type="predicted"/>
<evidence type="ECO:0000259" key="4">
    <source>
        <dbReference type="Pfam" id="PF11954"/>
    </source>
</evidence>
<dbReference type="Pfam" id="PF11954">
    <property type="entry name" value="DUF3471"/>
    <property type="match status" value="1"/>
</dbReference>
<dbReference type="SUPFAM" id="SSF56601">
    <property type="entry name" value="beta-lactamase/transpeptidase-like"/>
    <property type="match status" value="1"/>
</dbReference>
<organism evidence="5 6">
    <name type="scientific">Dyella japonica</name>
    <dbReference type="NCBI Taxonomy" id="231455"/>
    <lineage>
        <taxon>Bacteria</taxon>
        <taxon>Pseudomonadati</taxon>
        <taxon>Pseudomonadota</taxon>
        <taxon>Gammaproteobacteria</taxon>
        <taxon>Lysobacterales</taxon>
        <taxon>Rhodanobacteraceae</taxon>
        <taxon>Dyella</taxon>
    </lineage>
</organism>
<sequence>MRWRWLVATGIAVASGVATAATTPSANQFDPIVDAVMARYHLAGLAVGVIDHGEVVYTRTLGERVAGSGQPITPDTLFKIASNSKAMTSALLARLVQEGKLRWDAPVRQYLPDFRMADPWVTEHMQVGDLLTHRSGLREGAGDLMLWPEPNDFTRQDIVHALAYLKPAYSFRAGYAYDNLLYVVAGEVAAAAGHDRYDALLRREVFEPLGLTRCQIGAWHRDAVGNVAEPHAREHDRNVVINADDAEIPDITSAPAGGVRCSLTDMLAWARNWLAPTPQQLQWLTPGQRQILWTPYTPMPISAQKRAWNGTHFYAYGYGWRIADVDGALTVSHTGTLSGMYSAMVLLPDRKSGFVVLINSEAEDARTVLMEALTKSFTSPDDAHDANWYADQLDRAAATTREASKPPTSQPAATTELRQQFGRWRDPWFGTITLCAQGDAVRFVAAKSPRLTGTVMRAGQRYLVHWDHGDTDAWLSFPSDAKGALHMSKVDPSADFSADFEDLSFHREHGCE</sequence>
<dbReference type="EMBL" id="JBEPMU010000002">
    <property type="protein sequence ID" value="MET3652200.1"/>
    <property type="molecule type" value="Genomic_DNA"/>
</dbReference>
<dbReference type="RefSeq" id="WP_354013590.1">
    <property type="nucleotide sequence ID" value="NZ_JBEPMU010000002.1"/>
</dbReference>
<feature type="signal peptide" evidence="2">
    <location>
        <begin position="1"/>
        <end position="20"/>
    </location>
</feature>
<evidence type="ECO:0000256" key="1">
    <source>
        <dbReference type="SAM" id="MobiDB-lite"/>
    </source>
</evidence>
<keyword evidence="2" id="KW-0732">Signal</keyword>
<feature type="chain" id="PRO_5047418686" evidence="2">
    <location>
        <begin position="21"/>
        <end position="512"/>
    </location>
</feature>
<dbReference type="InterPro" id="IPR050491">
    <property type="entry name" value="AmpC-like"/>
</dbReference>
<comment type="caution">
    <text evidence="5">The sequence shown here is derived from an EMBL/GenBank/DDBJ whole genome shotgun (WGS) entry which is preliminary data.</text>
</comment>
<evidence type="ECO:0000259" key="3">
    <source>
        <dbReference type="Pfam" id="PF00144"/>
    </source>
</evidence>